<evidence type="ECO:0000313" key="4">
    <source>
        <dbReference type="Proteomes" id="UP000295221"/>
    </source>
</evidence>
<protein>
    <submittedName>
        <fullName evidence="3">FRG domain-containing protein</fullName>
    </submittedName>
</protein>
<evidence type="ECO:0000259" key="2">
    <source>
        <dbReference type="SMART" id="SM00901"/>
    </source>
</evidence>
<feature type="domain" description="FRG" evidence="2">
    <location>
        <begin position="25"/>
        <end position="196"/>
    </location>
</feature>
<evidence type="ECO:0000256" key="1">
    <source>
        <dbReference type="SAM" id="Coils"/>
    </source>
</evidence>
<accession>A0A4R2G3U8</accession>
<sequence>MIDYHVHWIEFLNQIEESKQILKITESGAWFRGQLDTDWDLMPSILRDGGYCDADDFKEISREEKEIEELKKTWKEFLNQKKNLKKEISQIYLNKQNTDDLNKKNEVYHEIKTQIDFTQAEFDKLYNNLLQFKAPIAGERDLFDDYVFKSGKTHSLSSWEILAEMRHYGVPTRLLDWTDRLDIALFFALSEYRIVYEKEPDNFFDNVKSLKKPCIWILNPYNLTKHSTGRSSIIDFVRENNLDYYQSFLVNRNWKYSKPIPIYPPTSFDRIRAQRGFFTVFGNDKQPLNKQVNKKDNLLIKIDLNENVIFFYLKYLNSIQRLSPYEIYQDLDTLGDELNRKFRSIQKWTKTRHNIVYK</sequence>
<comment type="caution">
    <text evidence="3">The sequence shown here is derived from an EMBL/GenBank/DDBJ whole genome shotgun (WGS) entry which is preliminary data.</text>
</comment>
<dbReference type="EMBL" id="SLWK01000028">
    <property type="protein sequence ID" value="TCO02182.1"/>
    <property type="molecule type" value="Genomic_DNA"/>
</dbReference>
<dbReference type="Pfam" id="PF08867">
    <property type="entry name" value="FRG"/>
    <property type="match status" value="1"/>
</dbReference>
<gene>
    <name evidence="3" type="ORF">EV194_1283</name>
</gene>
<name>A0A4R2G3U8_9BACT</name>
<dbReference type="RefSeq" id="WP_132435652.1">
    <property type="nucleotide sequence ID" value="NZ_SLWK01000028.1"/>
</dbReference>
<dbReference type="OrthoDB" id="9816036at2"/>
<dbReference type="InterPro" id="IPR014966">
    <property type="entry name" value="FRG-dom"/>
</dbReference>
<keyword evidence="1" id="KW-0175">Coiled coil</keyword>
<evidence type="ECO:0000313" key="3">
    <source>
        <dbReference type="EMBL" id="TCO02182.1"/>
    </source>
</evidence>
<feature type="coiled-coil region" evidence="1">
    <location>
        <begin position="60"/>
        <end position="87"/>
    </location>
</feature>
<reference evidence="3 4" key="1">
    <citation type="submission" date="2019-03" db="EMBL/GenBank/DDBJ databases">
        <title>Genomic Encyclopedia of Type Strains, Phase IV (KMG-IV): sequencing the most valuable type-strain genomes for metagenomic binning, comparative biology and taxonomic classification.</title>
        <authorList>
            <person name="Goeker M."/>
        </authorList>
    </citation>
    <scope>NUCLEOTIDE SEQUENCE [LARGE SCALE GENOMIC DNA]</scope>
    <source>
        <strain evidence="3 4">DSM 24179</strain>
    </source>
</reference>
<dbReference type="SMART" id="SM00901">
    <property type="entry name" value="FRG"/>
    <property type="match status" value="1"/>
</dbReference>
<organism evidence="3 4">
    <name type="scientific">Natronoflexus pectinivorans</name>
    <dbReference type="NCBI Taxonomy" id="682526"/>
    <lineage>
        <taxon>Bacteria</taxon>
        <taxon>Pseudomonadati</taxon>
        <taxon>Bacteroidota</taxon>
        <taxon>Bacteroidia</taxon>
        <taxon>Marinilabiliales</taxon>
        <taxon>Marinilabiliaceae</taxon>
        <taxon>Natronoflexus</taxon>
    </lineage>
</organism>
<proteinExistence type="predicted"/>
<dbReference type="Proteomes" id="UP000295221">
    <property type="component" value="Unassembled WGS sequence"/>
</dbReference>
<keyword evidence="4" id="KW-1185">Reference proteome</keyword>
<dbReference type="AlphaFoldDB" id="A0A4R2G3U8"/>